<organism evidence="2 3">
    <name type="scientific">Paraburkholderia ultramafica</name>
    <dbReference type="NCBI Taxonomy" id="1544867"/>
    <lineage>
        <taxon>Bacteria</taxon>
        <taxon>Pseudomonadati</taxon>
        <taxon>Pseudomonadota</taxon>
        <taxon>Betaproteobacteria</taxon>
        <taxon>Burkholderiales</taxon>
        <taxon>Burkholderiaceae</taxon>
        <taxon>Paraburkholderia</taxon>
    </lineage>
</organism>
<evidence type="ECO:0000313" key="2">
    <source>
        <dbReference type="EMBL" id="CAB3809916.1"/>
    </source>
</evidence>
<sequence length="256" mass="28177">MDTLAEKNNSLDDELKRANIEKTQAETERIRRDLASEVGRARNSFWIDFAKIVGGVILGAGGLMAAVTQFEVGEMRAKVAKTEFDEAVKQKTLAERAAQAAKQSLAQSQVELKRSVEMREAARKEYTELQNESERLRASLTKTDAELRTVHPQTDLPRLAYIQFKGDLSRAFIDDLRNHLSTDSFNAPAAERVAGGWKTQVKYFAPGDQAAAKKLAASVEAFTRSKGCPMTVPVSFAQPPDGKASPLEVWLSGSCE</sequence>
<dbReference type="EMBL" id="CADIKK010000087">
    <property type="protein sequence ID" value="CAB3809916.1"/>
    <property type="molecule type" value="Genomic_DNA"/>
</dbReference>
<evidence type="ECO:0000256" key="1">
    <source>
        <dbReference type="SAM" id="Coils"/>
    </source>
</evidence>
<keyword evidence="1" id="KW-0175">Coiled coil</keyword>
<reference evidence="2 3" key="1">
    <citation type="submission" date="2020-04" db="EMBL/GenBank/DDBJ databases">
        <authorList>
            <person name="De Canck E."/>
        </authorList>
    </citation>
    <scope>NUCLEOTIDE SEQUENCE [LARGE SCALE GENOMIC DNA]</scope>
    <source>
        <strain evidence="2 3">LMG 28614</strain>
    </source>
</reference>
<protein>
    <submittedName>
        <fullName evidence="2">Uncharacterized protein</fullName>
    </submittedName>
</protein>
<name>A0A6S7C445_9BURK</name>
<keyword evidence="3" id="KW-1185">Reference proteome</keyword>
<dbReference type="Proteomes" id="UP000494365">
    <property type="component" value="Unassembled WGS sequence"/>
</dbReference>
<evidence type="ECO:0000313" key="3">
    <source>
        <dbReference type="Proteomes" id="UP000494365"/>
    </source>
</evidence>
<feature type="coiled-coil region" evidence="1">
    <location>
        <begin position="112"/>
        <end position="146"/>
    </location>
</feature>
<accession>A0A6S7C445</accession>
<feature type="coiled-coil region" evidence="1">
    <location>
        <begin position="1"/>
        <end position="28"/>
    </location>
</feature>
<dbReference type="RefSeq" id="WP_175153971.1">
    <property type="nucleotide sequence ID" value="NZ_CADIKK010000087.1"/>
</dbReference>
<gene>
    <name evidence="2" type="ORF">LMG28614_07164</name>
</gene>
<proteinExistence type="predicted"/>
<dbReference type="AlphaFoldDB" id="A0A6S7C445"/>